<name>A0A6J4NB29_9PSEU</name>
<reference evidence="2" key="1">
    <citation type="submission" date="2020-02" db="EMBL/GenBank/DDBJ databases">
        <authorList>
            <person name="Meier V. D."/>
        </authorList>
    </citation>
    <scope>NUCLEOTIDE SEQUENCE</scope>
    <source>
        <strain evidence="2">AVDCRST_MAG66</strain>
    </source>
</reference>
<feature type="compositionally biased region" description="Basic residues" evidence="1">
    <location>
        <begin position="1"/>
        <end position="18"/>
    </location>
</feature>
<feature type="non-terminal residue" evidence="2">
    <location>
        <position position="1"/>
    </location>
</feature>
<feature type="non-terminal residue" evidence="2">
    <location>
        <position position="420"/>
    </location>
</feature>
<feature type="region of interest" description="Disordered" evidence="1">
    <location>
        <begin position="1"/>
        <end position="420"/>
    </location>
</feature>
<feature type="compositionally biased region" description="Basic residues" evidence="1">
    <location>
        <begin position="349"/>
        <end position="373"/>
    </location>
</feature>
<feature type="compositionally biased region" description="Basic residues" evidence="1">
    <location>
        <begin position="331"/>
        <end position="340"/>
    </location>
</feature>
<feature type="compositionally biased region" description="Low complexity" evidence="1">
    <location>
        <begin position="19"/>
        <end position="29"/>
    </location>
</feature>
<sequence>RARAAARAGRGRARRPRRAPAGLGRAGARGARRGLDGVRRARGPGRRPRAGGLPQRRLAGRAGGRAGPGEPGRPAPVHRADAHRRVPRRARLRTAHRAARQGRRDRVRRELRPLRAHRPGVRPRRRAGPRRRHAAPDRGRLRRPQRLPDLVGDRRGQLAGPRHPARRRARGPPAQLRHPRRRGTHHADGRVPARRLGDRRRHAQQRRPLARGRLLRGRPRPRLRHPRQPLHAVRRVPDPRPVHPGRVRAPGTRPGRARPAHGRDPARHEPLAVGARTAPGRLGRGRRRQRVRHDAGRRSHRRAGGPGRDARGLPADAGVLAVDAGVLRGDPRRRRPRRAGAGRPPAGRVPHRRGRGAGRAGQRHHPGRRRARPRGPVGMGARAAPRPAGPGLAHGVLPRPVPDHLLRAPGPGTGLAPRPV</sequence>
<evidence type="ECO:0000256" key="1">
    <source>
        <dbReference type="SAM" id="MobiDB-lite"/>
    </source>
</evidence>
<dbReference type="EMBL" id="CADCUS010000058">
    <property type="protein sequence ID" value="CAA9382839.1"/>
    <property type="molecule type" value="Genomic_DNA"/>
</dbReference>
<accession>A0A6J4NB29</accession>
<proteinExistence type="predicted"/>
<gene>
    <name evidence="2" type="ORF">AVDCRST_MAG66-429</name>
</gene>
<feature type="compositionally biased region" description="Basic residues" evidence="1">
    <location>
        <begin position="85"/>
        <end position="101"/>
    </location>
</feature>
<feature type="compositionally biased region" description="Basic residues" evidence="1">
    <location>
        <begin position="40"/>
        <end position="49"/>
    </location>
</feature>
<evidence type="ECO:0000313" key="2">
    <source>
        <dbReference type="EMBL" id="CAA9382839.1"/>
    </source>
</evidence>
<feature type="compositionally biased region" description="Basic residues" evidence="1">
    <location>
        <begin position="114"/>
        <end position="133"/>
    </location>
</feature>
<protein>
    <submittedName>
        <fullName evidence="2">Putative membrane protein</fullName>
    </submittedName>
</protein>
<feature type="compositionally biased region" description="Low complexity" evidence="1">
    <location>
        <begin position="374"/>
        <end position="391"/>
    </location>
</feature>
<feature type="compositionally biased region" description="Gly residues" evidence="1">
    <location>
        <begin position="61"/>
        <end position="70"/>
    </location>
</feature>
<feature type="compositionally biased region" description="Basic and acidic residues" evidence="1">
    <location>
        <begin position="261"/>
        <end position="270"/>
    </location>
</feature>
<organism evidence="2">
    <name type="scientific">uncultured Pseudonocardia sp</name>
    <dbReference type="NCBI Taxonomy" id="211455"/>
    <lineage>
        <taxon>Bacteria</taxon>
        <taxon>Bacillati</taxon>
        <taxon>Actinomycetota</taxon>
        <taxon>Actinomycetes</taxon>
        <taxon>Pseudonocardiales</taxon>
        <taxon>Pseudonocardiaceae</taxon>
        <taxon>Pseudonocardia</taxon>
        <taxon>environmental samples</taxon>
    </lineage>
</organism>
<dbReference type="AlphaFoldDB" id="A0A6J4NB29"/>
<feature type="compositionally biased region" description="Basic residues" evidence="1">
    <location>
        <begin position="197"/>
        <end position="234"/>
    </location>
</feature>
<feature type="compositionally biased region" description="Basic and acidic residues" evidence="1">
    <location>
        <begin position="102"/>
        <end position="113"/>
    </location>
</feature>
<feature type="compositionally biased region" description="Low complexity" evidence="1">
    <location>
        <begin position="312"/>
        <end position="328"/>
    </location>
</feature>